<evidence type="ECO:0000313" key="2">
    <source>
        <dbReference type="EMBL" id="GGC95714.1"/>
    </source>
</evidence>
<proteinExistence type="predicted"/>
<feature type="chain" id="PRO_5035311758" evidence="1">
    <location>
        <begin position="26"/>
        <end position="138"/>
    </location>
</feature>
<organism evidence="2 3">
    <name type="scientific">Aquisalinus flavus</name>
    <dbReference type="NCBI Taxonomy" id="1526572"/>
    <lineage>
        <taxon>Bacteria</taxon>
        <taxon>Pseudomonadati</taxon>
        <taxon>Pseudomonadota</taxon>
        <taxon>Alphaproteobacteria</taxon>
        <taxon>Parvularculales</taxon>
        <taxon>Parvularculaceae</taxon>
        <taxon>Aquisalinus</taxon>
    </lineage>
</organism>
<evidence type="ECO:0000313" key="3">
    <source>
        <dbReference type="Proteomes" id="UP000613582"/>
    </source>
</evidence>
<comment type="caution">
    <text evidence="2">The sequence shown here is derived from an EMBL/GenBank/DDBJ whole genome shotgun (WGS) entry which is preliminary data.</text>
</comment>
<dbReference type="Proteomes" id="UP000613582">
    <property type="component" value="Unassembled WGS sequence"/>
</dbReference>
<gene>
    <name evidence="2" type="ORF">GCM10011342_00630</name>
</gene>
<accession>A0A8J2Y5A8</accession>
<protein>
    <submittedName>
        <fullName evidence="2">Uncharacterized protein</fullName>
    </submittedName>
</protein>
<dbReference type="RefSeq" id="WP_188159316.1">
    <property type="nucleotide sequence ID" value="NZ_BMGH01000001.1"/>
</dbReference>
<evidence type="ECO:0000256" key="1">
    <source>
        <dbReference type="SAM" id="SignalP"/>
    </source>
</evidence>
<dbReference type="AlphaFoldDB" id="A0A8J2Y5A8"/>
<sequence length="138" mass="14984">MKNKSITSLLAISLTAIVPMTIASAQQTPATLDDAVAEFTRICMADQTQYYDSAAEASASCACSLGVAGAYLNEQDFITYLVFLQELLKFDEFGTQEHYDTLADSLTGRGFDDATIGGLMAVAEELGFIEETYCAIYW</sequence>
<reference evidence="2" key="1">
    <citation type="journal article" date="2014" name="Int. J. Syst. Evol. Microbiol.">
        <title>Complete genome sequence of Corynebacterium casei LMG S-19264T (=DSM 44701T), isolated from a smear-ripened cheese.</title>
        <authorList>
            <consortium name="US DOE Joint Genome Institute (JGI-PGF)"/>
            <person name="Walter F."/>
            <person name="Albersmeier A."/>
            <person name="Kalinowski J."/>
            <person name="Ruckert C."/>
        </authorList>
    </citation>
    <scope>NUCLEOTIDE SEQUENCE</scope>
    <source>
        <strain evidence="2">CGMCC 1.12921</strain>
    </source>
</reference>
<keyword evidence="1" id="KW-0732">Signal</keyword>
<dbReference type="EMBL" id="BMGH01000001">
    <property type="protein sequence ID" value="GGC95714.1"/>
    <property type="molecule type" value="Genomic_DNA"/>
</dbReference>
<reference evidence="2" key="2">
    <citation type="submission" date="2020-09" db="EMBL/GenBank/DDBJ databases">
        <authorList>
            <person name="Sun Q."/>
            <person name="Zhou Y."/>
        </authorList>
    </citation>
    <scope>NUCLEOTIDE SEQUENCE</scope>
    <source>
        <strain evidence="2">CGMCC 1.12921</strain>
    </source>
</reference>
<name>A0A8J2Y5A8_9PROT</name>
<keyword evidence="3" id="KW-1185">Reference proteome</keyword>
<feature type="signal peptide" evidence="1">
    <location>
        <begin position="1"/>
        <end position="25"/>
    </location>
</feature>